<evidence type="ECO:0000313" key="3">
    <source>
        <dbReference type="Proteomes" id="UP000249542"/>
    </source>
</evidence>
<keyword evidence="1" id="KW-0812">Transmembrane</keyword>
<protein>
    <submittedName>
        <fullName evidence="2">Uncharacterized protein</fullName>
    </submittedName>
</protein>
<feature type="transmembrane region" description="Helical" evidence="1">
    <location>
        <begin position="12"/>
        <end position="30"/>
    </location>
</feature>
<organism evidence="2 3">
    <name type="scientific">Mesonia algae</name>
    <dbReference type="NCBI Taxonomy" id="213248"/>
    <lineage>
        <taxon>Bacteria</taxon>
        <taxon>Pseudomonadati</taxon>
        <taxon>Bacteroidota</taxon>
        <taxon>Flavobacteriia</taxon>
        <taxon>Flavobacteriales</taxon>
        <taxon>Flavobacteriaceae</taxon>
        <taxon>Mesonia</taxon>
    </lineage>
</organism>
<keyword evidence="3" id="KW-1185">Reference proteome</keyword>
<name>A0A2W7IHP7_9FLAO</name>
<dbReference type="RefSeq" id="WP_111542161.1">
    <property type="nucleotide sequence ID" value="NZ_QKYV01000026.1"/>
</dbReference>
<reference evidence="2 3" key="1">
    <citation type="submission" date="2018-06" db="EMBL/GenBank/DDBJ databases">
        <title>Genomic Encyclopedia of Archaeal and Bacterial Type Strains, Phase II (KMG-II): from individual species to whole genera.</title>
        <authorList>
            <person name="Goeker M."/>
        </authorList>
    </citation>
    <scope>NUCLEOTIDE SEQUENCE [LARGE SCALE GENOMIC DNA]</scope>
    <source>
        <strain evidence="2 3">DSM 15361</strain>
    </source>
</reference>
<gene>
    <name evidence="2" type="ORF">LX95_02914</name>
</gene>
<feature type="transmembrane region" description="Helical" evidence="1">
    <location>
        <begin position="36"/>
        <end position="59"/>
    </location>
</feature>
<comment type="caution">
    <text evidence="2">The sequence shown here is derived from an EMBL/GenBank/DDBJ whole genome shotgun (WGS) entry which is preliminary data.</text>
</comment>
<dbReference type="Proteomes" id="UP000249542">
    <property type="component" value="Unassembled WGS sequence"/>
</dbReference>
<accession>A0A2W7IHP7</accession>
<evidence type="ECO:0000313" key="2">
    <source>
        <dbReference type="EMBL" id="PZW36946.1"/>
    </source>
</evidence>
<evidence type="ECO:0000256" key="1">
    <source>
        <dbReference type="SAM" id="Phobius"/>
    </source>
</evidence>
<feature type="transmembrane region" description="Helical" evidence="1">
    <location>
        <begin position="80"/>
        <end position="100"/>
    </location>
</feature>
<proteinExistence type="predicted"/>
<dbReference type="AlphaFoldDB" id="A0A2W7IHP7"/>
<dbReference type="EMBL" id="QKYV01000026">
    <property type="protein sequence ID" value="PZW36946.1"/>
    <property type="molecule type" value="Genomic_DNA"/>
</dbReference>
<sequence length="185" mass="20413">MTSKKYNTLGKGTAVTSFIIGALIFGIYFLTSNSDLLLIGYGFIVLAGIVNLIILIAILAKSNSDSTNRKRLLKTSGLMLINLPIMFLFIWFSLILIGNMRITFTNGTKNKLTDIKIVGCETEHIAELEPNESKTVWIGITGDCSINLEYLKNGEIKKEMVAGYVTSGMGQKMKHKIDGKDKDIL</sequence>
<keyword evidence="1" id="KW-1133">Transmembrane helix</keyword>
<keyword evidence="1" id="KW-0472">Membrane</keyword>